<dbReference type="EMBL" id="JAPHNI010001066">
    <property type="protein sequence ID" value="KAJ8106832.1"/>
    <property type="molecule type" value="Genomic_DNA"/>
</dbReference>
<reference evidence="1" key="1">
    <citation type="submission" date="2022-11" db="EMBL/GenBank/DDBJ databases">
        <title>Genome Sequence of Boeremia exigua.</title>
        <authorList>
            <person name="Buettner E."/>
        </authorList>
    </citation>
    <scope>NUCLEOTIDE SEQUENCE</scope>
    <source>
        <strain evidence="1">CU02</strain>
    </source>
</reference>
<protein>
    <submittedName>
        <fullName evidence="1">Uncharacterized protein</fullName>
    </submittedName>
</protein>
<name>A0ACC2HUR9_9PLEO</name>
<sequence length="422" mass="45017">MACVITPPSESEVSPSRDLIYSTIDGSSASLREVNQKRWLTSLEIHNNPELCYKEYVSCETLVLFLSRLGFAVTDGAFGLETSFIAEFGKEGRLVTFCAEYDALPDIGHACGHNLIATASVAAFLGVAEALKTSKIAGRVRLLGCPAEEGGGGKIKLIKAGAFKETDAAMMVHPVQPLPGGKDGVAYGTCLAATAFEANFLGKASHAGVLPWLGVNALDAASLAYTAIGLLRQQCRPTDRINVVLDRENRTGCGVITDKASLSFGVRCASLNEVRALEKRVKNCVEGAALATGCSFEYTKEMEAYADLRPNETLCVEFTQAMRHLGSELICDLARKDVKGYGTDMGNVSYECPSLHAVYNIPAGPGQEAHSIGFAQAAGKDDAFLATLRAAKGLALLGFTVLENSTVAAQVWKDFNKDLEKR</sequence>
<gene>
    <name evidence="1" type="ORF">OPT61_g9280</name>
</gene>
<comment type="caution">
    <text evidence="1">The sequence shown here is derived from an EMBL/GenBank/DDBJ whole genome shotgun (WGS) entry which is preliminary data.</text>
</comment>
<proteinExistence type="predicted"/>
<dbReference type="Proteomes" id="UP001153331">
    <property type="component" value="Unassembled WGS sequence"/>
</dbReference>
<organism evidence="1 2">
    <name type="scientific">Boeremia exigua</name>
    <dbReference type="NCBI Taxonomy" id="749465"/>
    <lineage>
        <taxon>Eukaryota</taxon>
        <taxon>Fungi</taxon>
        <taxon>Dikarya</taxon>
        <taxon>Ascomycota</taxon>
        <taxon>Pezizomycotina</taxon>
        <taxon>Dothideomycetes</taxon>
        <taxon>Pleosporomycetidae</taxon>
        <taxon>Pleosporales</taxon>
        <taxon>Pleosporineae</taxon>
        <taxon>Didymellaceae</taxon>
        <taxon>Boeremia</taxon>
    </lineage>
</organism>
<accession>A0ACC2HUR9</accession>
<evidence type="ECO:0000313" key="2">
    <source>
        <dbReference type="Proteomes" id="UP001153331"/>
    </source>
</evidence>
<keyword evidence="2" id="KW-1185">Reference proteome</keyword>
<evidence type="ECO:0000313" key="1">
    <source>
        <dbReference type="EMBL" id="KAJ8106832.1"/>
    </source>
</evidence>